<evidence type="ECO:0000313" key="2">
    <source>
        <dbReference type="EMBL" id="KGG52179.1"/>
    </source>
</evidence>
<dbReference type="VEuPathDB" id="MicrosporidiaDB:DI09_1p290"/>
<dbReference type="EMBL" id="JMKJ01000111">
    <property type="protein sequence ID" value="KGG52179.1"/>
    <property type="molecule type" value="Genomic_DNA"/>
</dbReference>
<dbReference type="Proteomes" id="UP000029725">
    <property type="component" value="Unassembled WGS sequence"/>
</dbReference>
<reference evidence="2 3" key="1">
    <citation type="submission" date="2014-04" db="EMBL/GenBank/DDBJ databases">
        <title>A new species of microsporidia sheds light on the evolution of extreme parasitism.</title>
        <authorList>
            <person name="Haag K.L."/>
            <person name="James T.Y."/>
            <person name="Larsson R."/>
            <person name="Schaer T.M."/>
            <person name="Refardt D."/>
            <person name="Pombert J.-F."/>
            <person name="Ebert D."/>
        </authorList>
    </citation>
    <scope>NUCLEOTIDE SEQUENCE [LARGE SCALE GENOMIC DNA]</scope>
    <source>
        <strain evidence="2 3">UGP3</strain>
        <tissue evidence="2">Spores</tissue>
    </source>
</reference>
<evidence type="ECO:0000313" key="3">
    <source>
        <dbReference type="Proteomes" id="UP000029725"/>
    </source>
</evidence>
<feature type="region of interest" description="Disordered" evidence="1">
    <location>
        <begin position="141"/>
        <end position="161"/>
    </location>
</feature>
<gene>
    <name evidence="2" type="ORF">DI09_1p290</name>
</gene>
<protein>
    <submittedName>
        <fullName evidence="2">Uncharacterized protein</fullName>
    </submittedName>
</protein>
<dbReference type="GeneID" id="25258917"/>
<name>A0A098VTL7_9MICR</name>
<evidence type="ECO:0000256" key="1">
    <source>
        <dbReference type="SAM" id="MobiDB-lite"/>
    </source>
</evidence>
<keyword evidence="3" id="KW-1185">Reference proteome</keyword>
<dbReference type="RefSeq" id="XP_013238606.1">
    <property type="nucleotide sequence ID" value="XM_013383152.1"/>
</dbReference>
<organism evidence="2 3">
    <name type="scientific">Mitosporidium daphniae</name>
    <dbReference type="NCBI Taxonomy" id="1485682"/>
    <lineage>
        <taxon>Eukaryota</taxon>
        <taxon>Fungi</taxon>
        <taxon>Fungi incertae sedis</taxon>
        <taxon>Microsporidia</taxon>
        <taxon>Mitosporidium</taxon>
    </lineage>
</organism>
<accession>A0A098VTL7</accession>
<dbReference type="HOGENOM" id="CLU_340119_0_0_1"/>
<sequence>MRYNENVIIALDIFEKSTLWRSVSKLLKIEEHDSSRESFLQVSKLISSGEYRKPLSLLLMQLGYHEAESSSLISRKLLASIILLLFYEQPPESPSSNHEILLAQLKTISRRLWSLLELALNSVSSVATTTILQRDSKQDTYGRKDTHIHKSPQTNEPEIPESETLIPLHSVKINATLLESLRLEIDAYLLLFDKWKASDLHALQYSISEEITSVEKLGQSENLGPEWQGPLQSYSSILECATNKLSLYSDRADVPAAKKFEPIMTGKDLSISIQLKSNPVLARASVLYEIIVQGPQQFIACREDISRKAPSIFSPGGENSEQLIHFRSFHASVVKRIKRALIEIVTIGEASFKCMRLRERTSKGSIEFLEAKDDGESLAGVIEKDFLSVCAGGSISLKDLIHTLRRTLFWLSTLVSASKKDLSMVTAKKTSTTSSLILGEEIRLLSSSMDAFYARQSTPNPDEAMIAERKAFLIAFYKSLEGIFHRTHFLALEHAVSSLILPFISEKSHLQDYFTSAFASAISTFTSTEDEQCLGNNFSSSVELAVDKKLATSGANSRPKNVENRSNPDHCPCCLHVANLSSNSDNFSQEEGAFADTLAIGSLLHKALAMEDLQLETELPTVLWFDFLWIQDLSRSITLWSYVMSSFLLLKESLGTVGQDLLVTSFPGIIENIESFKSTANYFPMERIWREALQMEDAEFGILSSLNKQHPLVLLFSKRITRAIVECGTSLFESLWVASDCIHSSASIPRVMQTGRFLASTSSKNNQHFEWWTNWCTFLAAVQGYDFCKSSPTALPIHSSLATGVSGKFLCERVIYPAAQQAAKRICLHHILCHK</sequence>
<comment type="caution">
    <text evidence="2">The sequence shown here is derived from an EMBL/GenBank/DDBJ whole genome shotgun (WGS) entry which is preliminary data.</text>
</comment>
<dbReference type="AlphaFoldDB" id="A0A098VTL7"/>
<proteinExistence type="predicted"/>